<evidence type="ECO:0000256" key="4">
    <source>
        <dbReference type="ARBA" id="ARBA00023326"/>
    </source>
</evidence>
<dbReference type="PROSITE" id="PS51766">
    <property type="entry name" value="DOCKERIN"/>
    <property type="match status" value="1"/>
</dbReference>
<organism evidence="10 11">
    <name type="scientific">Pseudobacteroides cellulosolvens ATCC 35603 = DSM 2933</name>
    <dbReference type="NCBI Taxonomy" id="398512"/>
    <lineage>
        <taxon>Bacteria</taxon>
        <taxon>Bacillati</taxon>
        <taxon>Bacillota</taxon>
        <taxon>Clostridia</taxon>
        <taxon>Eubacteriales</taxon>
        <taxon>Oscillospiraceae</taxon>
        <taxon>Pseudobacteroides</taxon>
    </lineage>
</organism>
<dbReference type="SUPFAM" id="SSF63446">
    <property type="entry name" value="Type I dockerin domain"/>
    <property type="match status" value="1"/>
</dbReference>
<dbReference type="InterPro" id="IPR018247">
    <property type="entry name" value="EF_Hand_1_Ca_BS"/>
</dbReference>
<keyword evidence="1 5" id="KW-0378">Hydrolase</keyword>
<dbReference type="InterPro" id="IPR001956">
    <property type="entry name" value="CBM3"/>
</dbReference>
<dbReference type="InterPro" id="IPR036966">
    <property type="entry name" value="CBM3_sf"/>
</dbReference>
<proteinExistence type="inferred from homology"/>
<dbReference type="InterPro" id="IPR001701">
    <property type="entry name" value="Glyco_hydro_9"/>
</dbReference>
<name>A0A0L6JII5_9FIRM</name>
<gene>
    <name evidence="10" type="ORF">Bccel_0519</name>
</gene>
<dbReference type="Gene3D" id="2.60.40.4130">
    <property type="match status" value="1"/>
</dbReference>
<feature type="region of interest" description="Disordered" evidence="7">
    <location>
        <begin position="614"/>
        <end position="641"/>
    </location>
</feature>
<evidence type="ECO:0000256" key="2">
    <source>
        <dbReference type="ARBA" id="ARBA00023277"/>
    </source>
</evidence>
<keyword evidence="6" id="KW-0732">Signal</keyword>
<dbReference type="InterPro" id="IPR036439">
    <property type="entry name" value="Dockerin_dom_sf"/>
</dbReference>
<dbReference type="PROSITE" id="PS00448">
    <property type="entry name" value="CLOS_CELLULOSOME_RPT"/>
    <property type="match status" value="1"/>
</dbReference>
<dbReference type="EC" id="3.2.1.-" evidence="6"/>
<dbReference type="PATRIC" id="fig|398512.5.peg.540"/>
<dbReference type="SUPFAM" id="SSF48208">
    <property type="entry name" value="Six-hairpin glycosidases"/>
    <property type="match status" value="1"/>
</dbReference>
<dbReference type="SMART" id="SM01067">
    <property type="entry name" value="CBM_3"/>
    <property type="match status" value="1"/>
</dbReference>
<dbReference type="InterPro" id="IPR008969">
    <property type="entry name" value="CarboxyPept-like_regulatory"/>
</dbReference>
<dbReference type="PANTHER" id="PTHR22298">
    <property type="entry name" value="ENDO-1,4-BETA-GLUCANASE"/>
    <property type="match status" value="1"/>
</dbReference>
<evidence type="ECO:0000313" key="11">
    <source>
        <dbReference type="Proteomes" id="UP000036923"/>
    </source>
</evidence>
<sequence precursor="true">MKRKIVLILLAVFMVGIIPQPVMAAESDFNYVDAFAKSILFYEANWCGPDAGNNRIKWRGPCHCDDGKDIGLDLTGGFHDCGDHVKFGLPQCASASTLAWAYYEFEDVFKAKGQDGYMLNILKHFCDYFIKCFPDKKTFYYQCGDGDVDHQYWGPPELQTYDRPTYYAATPENPGSDVAGDAAAALALMYINYKDRDLEYAEKCLAYAKDLYTFGMTYRGNSKAQSYYLPRTYLDELMWGSIWLYVATNDNTYMENVDKLMVEKGITGGNSFNDNWTQCWDYVLTGVFTKLATLSTNPLYKEIAEDHLDYWQNRLKSSPGGIKFLDSWGVCKYPAAESMVQLVYYKYTGDKSCLDFAKSQIDYILGDNPNNMSYVVGFGDNYPKEPHHRAASGALEGPPADETKNSPFRHILYGALVGGADINDEYHDVVDEYVYSETGLDYNAGFVGAMAGMSKYFGQDQVPGDTPGIEGEPTQYYADAKIYEEDSCGVTVDLNMYNIITSPPQYEPGLSCKYFVDLSEYAGVDIDMKKFVTKVYYSPADAQISELKPWDKDKNIYYVDITFPKPVYARTYVQFAIYYYENKLWDSSNDFSHEGIGSEYKTLENIPIYKDGVQVSGKDPSGGKPSEEPSPTPKPSSTTGYKVSGYILPDFLKNTEAASSVKSGFKVEISGTSLSSSTNDDGYFEIANVPQNTAGYTLKISKPSYLYREIKGITVKDNVQVSTVNAPLNMWAGDMVIKGVQDNAINMSDVIEVAKCFSSKLGDAKYIKTDDLNEDGAINMSDVIIIARHFGKTAGEYQE</sequence>
<dbReference type="Proteomes" id="UP000036923">
    <property type="component" value="Unassembled WGS sequence"/>
</dbReference>
<dbReference type="PROSITE" id="PS00592">
    <property type="entry name" value="GH9_2"/>
    <property type="match status" value="1"/>
</dbReference>
<dbReference type="PROSITE" id="PS00018">
    <property type="entry name" value="EF_HAND_1"/>
    <property type="match status" value="1"/>
</dbReference>
<dbReference type="GO" id="GO:0004553">
    <property type="term" value="F:hydrolase activity, hydrolyzing O-glycosyl compounds"/>
    <property type="evidence" value="ECO:0007669"/>
    <property type="project" value="UniProtKB-UniRule"/>
</dbReference>
<evidence type="ECO:0000259" key="8">
    <source>
        <dbReference type="PROSITE" id="PS51172"/>
    </source>
</evidence>
<dbReference type="GO" id="GO:0030248">
    <property type="term" value="F:cellulose binding"/>
    <property type="evidence" value="ECO:0007669"/>
    <property type="project" value="InterPro"/>
</dbReference>
<dbReference type="PROSITE" id="PS51172">
    <property type="entry name" value="CBM3"/>
    <property type="match status" value="1"/>
</dbReference>
<feature type="domain" description="Dockerin" evidence="9">
    <location>
        <begin position="728"/>
        <end position="799"/>
    </location>
</feature>
<evidence type="ECO:0000313" key="10">
    <source>
        <dbReference type="EMBL" id="KNY25262.1"/>
    </source>
</evidence>
<feature type="active site" evidence="5">
    <location>
        <position position="387"/>
    </location>
</feature>
<dbReference type="Gene3D" id="2.60.40.710">
    <property type="entry name" value="Endoglucanase-like"/>
    <property type="match status" value="1"/>
</dbReference>
<dbReference type="RefSeq" id="WP_242853234.1">
    <property type="nucleotide sequence ID" value="NZ_KN050763.1"/>
</dbReference>
<dbReference type="InterPro" id="IPR016134">
    <property type="entry name" value="Dockerin_dom"/>
</dbReference>
<keyword evidence="4 5" id="KW-0624">Polysaccharide degradation</keyword>
<protein>
    <recommendedName>
        <fullName evidence="6">Glucanase</fullName>
        <ecNumber evidence="6">3.2.1.-</ecNumber>
    </recommendedName>
</protein>
<feature type="signal peptide" evidence="6">
    <location>
        <begin position="1"/>
        <end position="24"/>
    </location>
</feature>
<dbReference type="InterPro" id="IPR018221">
    <property type="entry name" value="Glyco_hydro_9_His_AS"/>
</dbReference>
<dbReference type="SUPFAM" id="SSF49384">
    <property type="entry name" value="Carbohydrate-binding domain"/>
    <property type="match status" value="1"/>
</dbReference>
<keyword evidence="3 5" id="KW-0326">Glycosidase</keyword>
<dbReference type="GO" id="GO:0000272">
    <property type="term" value="P:polysaccharide catabolic process"/>
    <property type="evidence" value="ECO:0007669"/>
    <property type="project" value="UniProtKB-KW"/>
</dbReference>
<accession>A0A0L6JII5</accession>
<evidence type="ECO:0000256" key="1">
    <source>
        <dbReference type="ARBA" id="ARBA00022801"/>
    </source>
</evidence>
<keyword evidence="11" id="KW-1185">Reference proteome</keyword>
<comment type="similarity">
    <text evidence="5 6">Belongs to the glycosyl hydrolase 9 (cellulase E) family.</text>
</comment>
<dbReference type="InterPro" id="IPR008965">
    <property type="entry name" value="CBM2/CBM3_carb-bd_dom_sf"/>
</dbReference>
<dbReference type="AlphaFoldDB" id="A0A0L6JII5"/>
<feature type="chain" id="PRO_5005394526" description="Glucanase" evidence="6">
    <location>
        <begin position="25"/>
        <end position="799"/>
    </location>
</feature>
<dbReference type="SUPFAM" id="SSF49464">
    <property type="entry name" value="Carboxypeptidase regulatory domain-like"/>
    <property type="match status" value="1"/>
</dbReference>
<dbReference type="EMBL" id="LGTC01000001">
    <property type="protein sequence ID" value="KNY25262.1"/>
    <property type="molecule type" value="Genomic_DNA"/>
</dbReference>
<comment type="caution">
    <text evidence="10">The sequence shown here is derived from an EMBL/GenBank/DDBJ whole genome shotgun (WGS) entry which is preliminary data.</text>
</comment>
<evidence type="ECO:0000259" key="9">
    <source>
        <dbReference type="PROSITE" id="PS51766"/>
    </source>
</evidence>
<evidence type="ECO:0000256" key="5">
    <source>
        <dbReference type="PROSITE-ProRule" id="PRU10059"/>
    </source>
</evidence>
<feature type="domain" description="CBM3" evidence="8">
    <location>
        <begin position="471"/>
        <end position="621"/>
    </location>
</feature>
<reference evidence="11" key="1">
    <citation type="submission" date="2015-07" db="EMBL/GenBank/DDBJ databases">
        <title>Near-Complete Genome Sequence of the Cellulolytic Bacterium Bacteroides (Pseudobacteroides) cellulosolvens ATCC 35603.</title>
        <authorList>
            <person name="Dassa B."/>
            <person name="Utturkar S.M."/>
            <person name="Klingeman D.M."/>
            <person name="Hurt R.A."/>
            <person name="Keller M."/>
            <person name="Xu J."/>
            <person name="Reddy Y.H.K."/>
            <person name="Borovok I."/>
            <person name="Grinberg I.R."/>
            <person name="Lamed R."/>
            <person name="Zhivin O."/>
            <person name="Bayer E.A."/>
            <person name="Brown S.D."/>
        </authorList>
    </citation>
    <scope>NUCLEOTIDE SEQUENCE [LARGE SCALE GENOMIC DNA]</scope>
    <source>
        <strain evidence="11">DSM 2933</strain>
    </source>
</reference>
<dbReference type="Gene3D" id="1.50.10.10">
    <property type="match status" value="1"/>
</dbReference>
<dbReference type="InterPro" id="IPR002105">
    <property type="entry name" value="Dockerin_1_rpt"/>
</dbReference>
<evidence type="ECO:0000256" key="6">
    <source>
        <dbReference type="RuleBase" id="RU361166"/>
    </source>
</evidence>
<dbReference type="Pfam" id="PF00759">
    <property type="entry name" value="Glyco_hydro_9"/>
    <property type="match status" value="1"/>
</dbReference>
<evidence type="ECO:0000256" key="7">
    <source>
        <dbReference type="SAM" id="MobiDB-lite"/>
    </source>
</evidence>
<evidence type="ECO:0000256" key="3">
    <source>
        <dbReference type="ARBA" id="ARBA00023295"/>
    </source>
</evidence>
<dbReference type="InterPro" id="IPR012341">
    <property type="entry name" value="6hp_glycosidase-like_sf"/>
</dbReference>
<keyword evidence="2 5" id="KW-0119">Carbohydrate metabolism</keyword>
<dbReference type="eggNOG" id="COG4733">
    <property type="taxonomic scope" value="Bacteria"/>
</dbReference>
<dbReference type="InterPro" id="IPR008928">
    <property type="entry name" value="6-hairpin_glycosidase_sf"/>
</dbReference>
<dbReference type="STRING" id="398512.Bccel_0519"/>